<feature type="compositionally biased region" description="Basic and acidic residues" evidence="1">
    <location>
        <begin position="37"/>
        <end position="47"/>
    </location>
</feature>
<dbReference type="Proteomes" id="UP001472677">
    <property type="component" value="Unassembled WGS sequence"/>
</dbReference>
<comment type="caution">
    <text evidence="2">The sequence shown here is derived from an EMBL/GenBank/DDBJ whole genome shotgun (WGS) entry which is preliminary data.</text>
</comment>
<proteinExistence type="predicted"/>
<organism evidence="2 3">
    <name type="scientific">Hibiscus sabdariffa</name>
    <name type="common">roselle</name>
    <dbReference type="NCBI Taxonomy" id="183260"/>
    <lineage>
        <taxon>Eukaryota</taxon>
        <taxon>Viridiplantae</taxon>
        <taxon>Streptophyta</taxon>
        <taxon>Embryophyta</taxon>
        <taxon>Tracheophyta</taxon>
        <taxon>Spermatophyta</taxon>
        <taxon>Magnoliopsida</taxon>
        <taxon>eudicotyledons</taxon>
        <taxon>Gunneridae</taxon>
        <taxon>Pentapetalae</taxon>
        <taxon>rosids</taxon>
        <taxon>malvids</taxon>
        <taxon>Malvales</taxon>
        <taxon>Malvaceae</taxon>
        <taxon>Malvoideae</taxon>
        <taxon>Hibiscus</taxon>
    </lineage>
</organism>
<name>A0ABR2DLH9_9ROSI</name>
<accession>A0ABR2DLH9</accession>
<reference evidence="2 3" key="1">
    <citation type="journal article" date="2024" name="G3 (Bethesda)">
        <title>Genome assembly of Hibiscus sabdariffa L. provides insights into metabolisms of medicinal natural products.</title>
        <authorList>
            <person name="Kim T."/>
        </authorList>
    </citation>
    <scope>NUCLEOTIDE SEQUENCE [LARGE SCALE GENOMIC DNA]</scope>
    <source>
        <strain evidence="2">TK-2024</strain>
        <tissue evidence="2">Old leaves</tissue>
    </source>
</reference>
<feature type="compositionally biased region" description="Low complexity" evidence="1">
    <location>
        <begin position="52"/>
        <end position="62"/>
    </location>
</feature>
<feature type="region of interest" description="Disordered" evidence="1">
    <location>
        <begin position="37"/>
        <end position="67"/>
    </location>
</feature>
<evidence type="ECO:0000313" key="3">
    <source>
        <dbReference type="Proteomes" id="UP001472677"/>
    </source>
</evidence>
<keyword evidence="3" id="KW-1185">Reference proteome</keyword>
<protein>
    <submittedName>
        <fullName evidence="2">Uncharacterized protein</fullName>
    </submittedName>
</protein>
<evidence type="ECO:0000313" key="2">
    <source>
        <dbReference type="EMBL" id="KAK8542139.1"/>
    </source>
</evidence>
<dbReference type="EMBL" id="JBBPBM010000024">
    <property type="protein sequence ID" value="KAK8542139.1"/>
    <property type="molecule type" value="Genomic_DNA"/>
</dbReference>
<evidence type="ECO:0000256" key="1">
    <source>
        <dbReference type="SAM" id="MobiDB-lite"/>
    </source>
</evidence>
<sequence>MRKVAEQSEVVKDGDEAVGVLLASRIRHVRLSEGGLDLRRHNQDRKMPPGLVSVPSPGQGQPSAGGYCRRKGCGMRGSTMDVSVGMVSLYRGVGVNG</sequence>
<gene>
    <name evidence="2" type="ORF">V6N12_014742</name>
</gene>